<sequence>MEYSTHVLKVRSASRRLVPVPIGSSIPRRDREDVRSRYSRLMLIFFKPWTNPSDLRIKGQSWNDAFDQFLVDCPDRFRFVMKNMQIFHECRDSRDD</sequence>
<proteinExistence type="predicted"/>
<comment type="caution">
    <text evidence="1">The sequence shown here is derived from an EMBL/GenBank/DDBJ whole genome shotgun (WGS) entry which is preliminary data.</text>
</comment>
<keyword evidence="2" id="KW-1185">Reference proteome</keyword>
<protein>
    <submittedName>
        <fullName evidence="1">Uncharacterized protein</fullName>
    </submittedName>
</protein>
<gene>
    <name evidence="1" type="ORF">BV22DRAFT_998505</name>
</gene>
<feature type="non-terminal residue" evidence="1">
    <location>
        <position position="96"/>
    </location>
</feature>
<organism evidence="1 2">
    <name type="scientific">Leucogyrophana mollusca</name>
    <dbReference type="NCBI Taxonomy" id="85980"/>
    <lineage>
        <taxon>Eukaryota</taxon>
        <taxon>Fungi</taxon>
        <taxon>Dikarya</taxon>
        <taxon>Basidiomycota</taxon>
        <taxon>Agaricomycotina</taxon>
        <taxon>Agaricomycetes</taxon>
        <taxon>Agaricomycetidae</taxon>
        <taxon>Boletales</taxon>
        <taxon>Boletales incertae sedis</taxon>
        <taxon>Leucogyrophana</taxon>
    </lineage>
</organism>
<evidence type="ECO:0000313" key="1">
    <source>
        <dbReference type="EMBL" id="KAH7931396.1"/>
    </source>
</evidence>
<name>A0ACB8C1M6_9AGAM</name>
<reference evidence="1" key="1">
    <citation type="journal article" date="2021" name="New Phytol.">
        <title>Evolutionary innovations through gain and loss of genes in the ectomycorrhizal Boletales.</title>
        <authorList>
            <person name="Wu G."/>
            <person name="Miyauchi S."/>
            <person name="Morin E."/>
            <person name="Kuo A."/>
            <person name="Drula E."/>
            <person name="Varga T."/>
            <person name="Kohler A."/>
            <person name="Feng B."/>
            <person name="Cao Y."/>
            <person name="Lipzen A."/>
            <person name="Daum C."/>
            <person name="Hundley H."/>
            <person name="Pangilinan J."/>
            <person name="Johnson J."/>
            <person name="Barry K."/>
            <person name="LaButti K."/>
            <person name="Ng V."/>
            <person name="Ahrendt S."/>
            <person name="Min B."/>
            <person name="Choi I.G."/>
            <person name="Park H."/>
            <person name="Plett J.M."/>
            <person name="Magnuson J."/>
            <person name="Spatafora J.W."/>
            <person name="Nagy L.G."/>
            <person name="Henrissat B."/>
            <person name="Grigoriev I.V."/>
            <person name="Yang Z.L."/>
            <person name="Xu J."/>
            <person name="Martin F.M."/>
        </authorList>
    </citation>
    <scope>NUCLEOTIDE SEQUENCE</scope>
    <source>
        <strain evidence="1">KUC20120723A-06</strain>
    </source>
</reference>
<dbReference type="EMBL" id="MU266327">
    <property type="protein sequence ID" value="KAH7931396.1"/>
    <property type="molecule type" value="Genomic_DNA"/>
</dbReference>
<dbReference type="Proteomes" id="UP000790709">
    <property type="component" value="Unassembled WGS sequence"/>
</dbReference>
<accession>A0ACB8C1M6</accession>
<evidence type="ECO:0000313" key="2">
    <source>
        <dbReference type="Proteomes" id="UP000790709"/>
    </source>
</evidence>